<dbReference type="NCBIfam" id="NF006108">
    <property type="entry name" value="PRK08259.1"/>
    <property type="match status" value="1"/>
</dbReference>
<dbReference type="Proteomes" id="UP000048948">
    <property type="component" value="Unassembled WGS sequence"/>
</dbReference>
<evidence type="ECO:0000313" key="14">
    <source>
        <dbReference type="EMBL" id="REQ52866.1"/>
    </source>
</evidence>
<dbReference type="EMBL" id="QTBD01000139">
    <property type="protein sequence ID" value="REQ52866.1"/>
    <property type="molecule type" value="Genomic_DNA"/>
</dbReference>
<evidence type="ECO:0000256" key="1">
    <source>
        <dbReference type="ARBA" id="ARBA00002994"/>
    </source>
</evidence>
<evidence type="ECO:0000256" key="7">
    <source>
        <dbReference type="ARBA" id="ARBA00023717"/>
    </source>
</evidence>
<dbReference type="RefSeq" id="WP_003403433.1">
    <property type="nucleotide sequence ID" value="NZ_AP017901.1"/>
</dbReference>
<evidence type="ECO:0000313" key="19">
    <source>
        <dbReference type="Proteomes" id="UP000189452"/>
    </source>
</evidence>
<reference evidence="16 17" key="2">
    <citation type="submission" date="2015-03" db="EMBL/GenBank/DDBJ databases">
        <authorList>
            <consortium name="Pathogen Informatics"/>
        </authorList>
    </citation>
    <scope>NUCLEOTIDE SEQUENCE [LARGE SCALE GENOMIC DNA]</scope>
    <source>
        <strain evidence="10 16">Bir 172</strain>
        <strain evidence="9 17">Bir 187</strain>
    </source>
</reference>
<comment type="similarity">
    <text evidence="2 8">Belongs to the enoyl-CoA hydratase/isomerase family.</text>
</comment>
<reference evidence="14" key="6">
    <citation type="submission" date="2018-07" db="EMBL/GenBank/DDBJ databases">
        <authorList>
            <person name="Shah S."/>
            <person name="Brown T."/>
            <person name="Auld S."/>
            <person name="Bratton K."/>
            <person name="Narechania A."/>
            <person name="Mathema B."/>
            <person name="Gandhi N."/>
        </authorList>
    </citation>
    <scope>NUCLEOTIDE SEQUENCE</scope>
    <source>
        <strain evidence="14">32301_S10</strain>
    </source>
</reference>
<dbReference type="Proteomes" id="UP000300237">
    <property type="component" value="Chromosome"/>
</dbReference>
<dbReference type="CDD" id="cd06558">
    <property type="entry name" value="crotonase-like"/>
    <property type="match status" value="1"/>
</dbReference>
<dbReference type="Proteomes" id="UP000050139">
    <property type="component" value="Unassembled WGS sequence"/>
</dbReference>
<dbReference type="EMBL" id="CNFU01000093">
    <property type="protein sequence ID" value="CKR15735.1"/>
    <property type="molecule type" value="Genomic_DNA"/>
</dbReference>
<evidence type="ECO:0000256" key="6">
    <source>
        <dbReference type="ARBA" id="ARBA00023709"/>
    </source>
</evidence>
<dbReference type="InterPro" id="IPR029045">
    <property type="entry name" value="ClpP/crotonase-like_dom_sf"/>
</dbReference>
<reference evidence="15 21" key="7">
    <citation type="submission" date="2018-08" db="EMBL/GenBank/DDBJ databases">
        <authorList>
            <person name="Fokvardsen B D."/>
            <person name="Norman A."/>
        </authorList>
    </citation>
    <scope>NUCLEOTIDE SEQUENCE [LARGE SCALE GENOMIC DNA]</scope>
    <source>
        <strain evidence="15 21">DKC2</strain>
    </source>
</reference>
<keyword evidence="4" id="KW-0443">Lipid metabolism</keyword>
<dbReference type="EC" id="4.2.1.-" evidence="11 13"/>
<evidence type="ECO:0000313" key="9">
    <source>
        <dbReference type="EMBL" id="CKR15735.1"/>
    </source>
</evidence>
<evidence type="ECO:0000313" key="13">
    <source>
        <dbReference type="EMBL" id="OMH58566.1"/>
    </source>
</evidence>
<dbReference type="OMA" id="PKTDSWH"/>
<evidence type="ECO:0000313" key="11">
    <source>
        <dbReference type="EMBL" id="CLV76511.1"/>
    </source>
</evidence>
<evidence type="ECO:0000313" key="20">
    <source>
        <dbReference type="Proteomes" id="UP000256381"/>
    </source>
</evidence>
<dbReference type="EMBL" id="JAGIZI010000002">
    <property type="protein sequence ID" value="MBP0681947.1"/>
    <property type="molecule type" value="Genomic_DNA"/>
</dbReference>
<dbReference type="Pfam" id="PF00378">
    <property type="entry name" value="ECH_1"/>
    <property type="match status" value="1"/>
</dbReference>
<accession>A0A045HVY5</accession>
<dbReference type="GO" id="GO:0006631">
    <property type="term" value="P:fatty acid metabolic process"/>
    <property type="evidence" value="ECO:0007669"/>
    <property type="project" value="UniProtKB-KW"/>
</dbReference>
<dbReference type="InterPro" id="IPR001753">
    <property type="entry name" value="Enoyl-CoA_hydra/iso"/>
</dbReference>
<keyword evidence="5 11" id="KW-0456">Lyase</keyword>
<comment type="catalytic activity">
    <reaction evidence="6">
        <text>a (3S)-3-hydroxyacyl-CoA = a (2E)-enoyl-CoA + H2O</text>
        <dbReference type="Rhea" id="RHEA:16105"/>
        <dbReference type="ChEBI" id="CHEBI:15377"/>
        <dbReference type="ChEBI" id="CHEBI:57318"/>
        <dbReference type="ChEBI" id="CHEBI:58856"/>
        <dbReference type="EC" id="4.2.1.17"/>
    </reaction>
</comment>
<dbReference type="EMBL" id="CNGE01000003">
    <property type="protein sequence ID" value="CKR56328.1"/>
    <property type="molecule type" value="Genomic_DNA"/>
</dbReference>
<dbReference type="Proteomes" id="UP000189452">
    <property type="component" value="Chromosome"/>
</dbReference>
<reference evidence="13 19" key="3">
    <citation type="submission" date="2016-04" db="EMBL/GenBank/DDBJ databases">
        <authorList>
            <person name="Bigi M."/>
            <person name="Bigi F."/>
            <person name="Soria M.A."/>
        </authorList>
    </citation>
    <scope>NUCLEOTIDE SEQUENCE [LARGE SCALE GENOMIC DNA]</scope>
    <source>
        <strain evidence="13 19">6548</strain>
    </source>
</reference>
<dbReference type="EMBL" id="LWDQ01000001">
    <property type="protein sequence ID" value="OMH58566.1"/>
    <property type="molecule type" value="Genomic_DNA"/>
</dbReference>
<dbReference type="Proteomes" id="UP000049023">
    <property type="component" value="Unassembled WGS sequence"/>
</dbReference>
<dbReference type="Gene3D" id="1.10.287.2460">
    <property type="match status" value="1"/>
</dbReference>
<evidence type="ECO:0000313" key="21">
    <source>
        <dbReference type="Proteomes" id="UP000300237"/>
    </source>
</evidence>
<evidence type="ECO:0000313" key="18">
    <source>
        <dbReference type="Proteomes" id="UP000050139"/>
    </source>
</evidence>
<dbReference type="PROSITE" id="PS00166">
    <property type="entry name" value="ENOYL_COA_HYDRATASE"/>
    <property type="match status" value="1"/>
</dbReference>
<dbReference type="GO" id="GO:0004300">
    <property type="term" value="F:enoyl-CoA hydratase activity"/>
    <property type="evidence" value="ECO:0007669"/>
    <property type="project" value="UniProtKB-EC"/>
</dbReference>
<keyword evidence="3" id="KW-0276">Fatty acid metabolism</keyword>
<reference evidence="13 19" key="5">
    <citation type="submission" date="2017-02" db="EMBL/GenBank/DDBJ databases">
        <title>Protein polymorphisms may explain contrasting epidemiological fitness of two variants of a multidrug-resistant Mycobacterium tuberculosis strain.</title>
        <authorList>
            <person name="Bigi M.M."/>
            <person name="Lopez B."/>
            <person name="Blanco F.C."/>
            <person name="Sasiain M.C."/>
            <person name="De La Barrera S."/>
            <person name="Ritacco V."/>
            <person name="Bigi F."/>
            <person name="Soria M.A."/>
        </authorList>
    </citation>
    <scope>NUCLEOTIDE SEQUENCE [LARGE SCALE GENOMIC DNA]</scope>
    <source>
        <strain evidence="13 19">6548</strain>
    </source>
</reference>
<reference evidence="12 22" key="8">
    <citation type="submission" date="2021-03" db="EMBL/GenBank/DDBJ databases">
        <title>Whole Genome Sequencing of Mycobacterium tuberculosis clinical isolates from Arunachal Pradesh, India.</title>
        <authorList>
            <person name="Singh S."/>
            <person name="Mudliar S.R."/>
            <person name="Kulsum U."/>
            <person name="Rufai S.B."/>
            <person name="Singh P.K."/>
            <person name="Umpo M."/>
            <person name="Nyori M."/>
        </authorList>
    </citation>
    <scope>NUCLEOTIDE SEQUENCE [LARGE SCALE GENOMIC DNA]</scope>
    <source>
        <strain evidence="12 22">OMICS/BPL/0142/20/SP</strain>
    </source>
</reference>
<evidence type="ECO:0000256" key="2">
    <source>
        <dbReference type="ARBA" id="ARBA00005254"/>
    </source>
</evidence>
<dbReference type="EC" id="4.2.1.17" evidence="11"/>
<name>A0A045HVY5_MYCTX</name>
<reference evidence="11 18" key="1">
    <citation type="submission" date="2015-03" db="EMBL/GenBank/DDBJ databases">
        <authorList>
            <consortium name="Pathogen Informatics"/>
            <person name="Murphy D."/>
        </authorList>
    </citation>
    <scope>NUCLEOTIDE SEQUENCE [LARGE SCALE GENOMIC DNA]</scope>
    <source>
        <strain evidence="11 18">0268S</strain>
    </source>
</reference>
<gene>
    <name evidence="11" type="primary">echA5</name>
    <name evidence="13" type="synonym">caiD_3</name>
    <name evidence="13" type="ORF">A4S10_00719</name>
    <name evidence="15" type="ORF">DKC2_0724</name>
    <name evidence="14" type="ORF">DSJ38_09495</name>
    <name evidence="10" type="ORF">ERS027646_00049</name>
    <name evidence="9" type="ORF">ERS027661_00698</name>
    <name evidence="11" type="ORF">ERS094118_01180</name>
    <name evidence="12" type="ORF">J8J21_02095</name>
</gene>
<evidence type="ECO:0000313" key="10">
    <source>
        <dbReference type="EMBL" id="CKR56328.1"/>
    </source>
</evidence>
<evidence type="ECO:0000313" key="22">
    <source>
        <dbReference type="Proteomes" id="UP000671119"/>
    </source>
</evidence>
<comment type="function">
    <text evidence="1">Could possibly oxidize fatty acids using specific components.</text>
</comment>
<dbReference type="Proteomes" id="UP000671119">
    <property type="component" value="Unassembled WGS sequence"/>
</dbReference>
<protein>
    <submittedName>
        <fullName evidence="13">Carnitinyl-CoA dehydratase</fullName>
    </submittedName>
    <submittedName>
        <fullName evidence="11 12">Enoyl-CoA hydratase</fullName>
        <ecNumber evidence="11 13">4.2.1.-</ecNumber>
        <ecNumber evidence="11">4.2.1.17</ecNumber>
    </submittedName>
    <submittedName>
        <fullName evidence="15">Enoyl-CoA hydratase EchA5 (Enoyl hydrase) (Unsaturated acyl-CoA hydratase) (Crotonase)</fullName>
    </submittedName>
</protein>
<evidence type="ECO:0000313" key="15">
    <source>
        <dbReference type="EMBL" id="VCU48916.1"/>
    </source>
</evidence>
<dbReference type="Proteomes" id="UP000256381">
    <property type="component" value="Unassembled WGS sequence"/>
</dbReference>
<evidence type="ECO:0000256" key="4">
    <source>
        <dbReference type="ARBA" id="ARBA00023098"/>
    </source>
</evidence>
<dbReference type="Gene3D" id="3.90.226.10">
    <property type="entry name" value="2-enoyl-CoA Hydratase, Chain A, domain 1"/>
    <property type="match status" value="1"/>
</dbReference>
<dbReference type="EMBL" id="COPH01000007">
    <property type="protein sequence ID" value="CLV76511.1"/>
    <property type="molecule type" value="Genomic_DNA"/>
</dbReference>
<evidence type="ECO:0000313" key="16">
    <source>
        <dbReference type="Proteomes" id="UP000048948"/>
    </source>
</evidence>
<dbReference type="PANTHER" id="PTHR43802:SF1">
    <property type="entry name" value="IP11341P-RELATED"/>
    <property type="match status" value="1"/>
</dbReference>
<comment type="catalytic activity">
    <reaction evidence="7">
        <text>a 4-saturated-(3S)-3-hydroxyacyl-CoA = a (3E)-enoyl-CoA + H2O</text>
        <dbReference type="Rhea" id="RHEA:20724"/>
        <dbReference type="ChEBI" id="CHEBI:15377"/>
        <dbReference type="ChEBI" id="CHEBI:58521"/>
        <dbReference type="ChEBI" id="CHEBI:137480"/>
        <dbReference type="EC" id="4.2.1.17"/>
    </reaction>
</comment>
<dbReference type="PANTHER" id="PTHR43802">
    <property type="entry name" value="ENOYL-COA HYDRATASE"/>
    <property type="match status" value="1"/>
</dbReference>
<sequence>MSDLVRVERKGRVTTVILNRPASRNAVNGPTAAALCAAFEQFDRDDAASVAVLWGAGGTFCAGADLKAFGTPEANSVHRTGPGPMGPSRMMLSKPVIAAVSGYAVAGGLELALWCDLRVAEEDAVFGVFCRRWGVPLIDGGTVRLPRLIGHSRAMDMILTGRGVPADEALAMGLANRVVPKGQARQAAEELAAQLAALPQQCLRSDRLSALHQWGLPESAALDLEFASIARVAGEALEGARRFAAGAGRHGAPAPRAEQGDTL</sequence>
<dbReference type="EMBL" id="LR027516">
    <property type="protein sequence ID" value="VCU48916.1"/>
    <property type="molecule type" value="Genomic_DNA"/>
</dbReference>
<evidence type="ECO:0000313" key="12">
    <source>
        <dbReference type="EMBL" id="MBP0681947.1"/>
    </source>
</evidence>
<evidence type="ECO:0000313" key="17">
    <source>
        <dbReference type="Proteomes" id="UP000049023"/>
    </source>
</evidence>
<evidence type="ECO:0000256" key="8">
    <source>
        <dbReference type="RuleBase" id="RU003707"/>
    </source>
</evidence>
<dbReference type="SUPFAM" id="SSF52096">
    <property type="entry name" value="ClpP/crotonase"/>
    <property type="match status" value="1"/>
</dbReference>
<organism evidence="11 18">
    <name type="scientific">Mycobacterium tuberculosis</name>
    <dbReference type="NCBI Taxonomy" id="1773"/>
    <lineage>
        <taxon>Bacteria</taxon>
        <taxon>Bacillati</taxon>
        <taxon>Actinomycetota</taxon>
        <taxon>Actinomycetes</taxon>
        <taxon>Mycobacteriales</taxon>
        <taxon>Mycobacteriaceae</taxon>
        <taxon>Mycobacterium</taxon>
        <taxon>Mycobacterium tuberculosis complex</taxon>
    </lineage>
</organism>
<dbReference type="SMR" id="A0A045HVY5"/>
<proteinExistence type="inferred from homology"/>
<evidence type="ECO:0000256" key="5">
    <source>
        <dbReference type="ARBA" id="ARBA00023239"/>
    </source>
</evidence>
<reference evidence="14 20" key="4">
    <citation type="journal article" date="2017" name="N. Engl. J. Med.">
        <title>Transmission of Extensively Drug-Resistant Tuberculosis in South Africa.</title>
        <authorList>
            <person name="Shah N.S."/>
            <person name="Auld S.C."/>
            <person name="Brust J.C."/>
            <person name="Mathema B."/>
            <person name="Ismail N."/>
            <person name="Moodley P."/>
            <person name="Mlisana K."/>
            <person name="Allana S."/>
            <person name="Campbell A."/>
            <person name="Mthiyane T."/>
            <person name="Morris N."/>
            <person name="Mpangase P."/>
            <person name="van der Meulen H."/>
            <person name="Omar S.V."/>
            <person name="Brown T.S."/>
            <person name="Narechania A."/>
            <person name="Shaskina E."/>
            <person name="Kapwata T."/>
            <person name="Kreiswirth B."/>
            <person name="Gandhi N.R."/>
        </authorList>
    </citation>
    <scope>NUCLEOTIDE SEQUENCE [LARGE SCALE GENOMIC DNA]</scope>
    <source>
        <strain evidence="14 20">32301_S10</strain>
    </source>
</reference>
<evidence type="ECO:0000256" key="3">
    <source>
        <dbReference type="ARBA" id="ARBA00022832"/>
    </source>
</evidence>
<dbReference type="InterPro" id="IPR018376">
    <property type="entry name" value="Enoyl-CoA_hyd/isom_CS"/>
</dbReference>
<dbReference type="AlphaFoldDB" id="A0A045HVY5"/>